<feature type="transmembrane region" description="Helical" evidence="2">
    <location>
        <begin position="68"/>
        <end position="88"/>
    </location>
</feature>
<organism evidence="3 4">
    <name type="scientific">Glossina pallidipes</name>
    <name type="common">Tsetse fly</name>
    <dbReference type="NCBI Taxonomy" id="7398"/>
    <lineage>
        <taxon>Eukaryota</taxon>
        <taxon>Metazoa</taxon>
        <taxon>Ecdysozoa</taxon>
        <taxon>Arthropoda</taxon>
        <taxon>Hexapoda</taxon>
        <taxon>Insecta</taxon>
        <taxon>Pterygota</taxon>
        <taxon>Neoptera</taxon>
        <taxon>Endopterygota</taxon>
        <taxon>Diptera</taxon>
        <taxon>Brachycera</taxon>
        <taxon>Muscomorpha</taxon>
        <taxon>Hippoboscoidea</taxon>
        <taxon>Glossinidae</taxon>
        <taxon>Glossina</taxon>
    </lineage>
</organism>
<keyword evidence="2" id="KW-0472">Membrane</keyword>
<dbReference type="Proteomes" id="UP000092445">
    <property type="component" value="Unassembled WGS sequence"/>
</dbReference>
<dbReference type="STRING" id="7398.A0A1B0AB14"/>
<reference evidence="3" key="2">
    <citation type="submission" date="2020-05" db="UniProtKB">
        <authorList>
            <consortium name="EnsemblMetazoa"/>
        </authorList>
    </citation>
    <scope>IDENTIFICATION</scope>
    <source>
        <strain evidence="3">IAEA</strain>
    </source>
</reference>
<keyword evidence="2" id="KW-1133">Transmembrane helix</keyword>
<sequence>MRRHTPLGQTGRAFSEASPLNPSLSLIRSSTSPQPRHVEWIPFLQFTAKLLIVKENLNRSRKYEKNRFVSFASSLCAYIVGFVVGKLVQAHNGIMKNDDDESTSRDEKTPLTPTVVDPNCMQCNRQTCNPTISALVRGLHNTSITDANCLQKPLSEKEMIEEPIDIKIPVAHPLGNRRSASASSPKSWLVGTSANLAINSLKIAEDGPHSSLPRFIINIEPPPDDDETVDDDDGQHLDVPPSPNSALTGRI</sequence>
<evidence type="ECO:0000256" key="2">
    <source>
        <dbReference type="SAM" id="Phobius"/>
    </source>
</evidence>
<accession>A0A1B0AB14</accession>
<name>A0A1B0AB14_GLOPL</name>
<keyword evidence="2" id="KW-0812">Transmembrane</keyword>
<dbReference type="AlphaFoldDB" id="A0A1B0AB14"/>
<protein>
    <submittedName>
        <fullName evidence="3">Uncharacterized protein</fullName>
    </submittedName>
</protein>
<reference evidence="4" key="1">
    <citation type="submission" date="2014-03" db="EMBL/GenBank/DDBJ databases">
        <authorList>
            <person name="Aksoy S."/>
            <person name="Warren W."/>
            <person name="Wilson R.K."/>
        </authorList>
    </citation>
    <scope>NUCLEOTIDE SEQUENCE [LARGE SCALE GENOMIC DNA]</scope>
    <source>
        <strain evidence="4">IAEA</strain>
    </source>
</reference>
<evidence type="ECO:0000313" key="3">
    <source>
        <dbReference type="EnsemblMetazoa" id="GPAI039819-PA"/>
    </source>
</evidence>
<dbReference type="VEuPathDB" id="VectorBase:GPAI039819"/>
<dbReference type="EnsemblMetazoa" id="GPAI039819-RA">
    <property type="protein sequence ID" value="GPAI039819-PA"/>
    <property type="gene ID" value="GPAI039819"/>
</dbReference>
<proteinExistence type="predicted"/>
<feature type="compositionally biased region" description="Acidic residues" evidence="1">
    <location>
        <begin position="222"/>
        <end position="233"/>
    </location>
</feature>
<evidence type="ECO:0000256" key="1">
    <source>
        <dbReference type="SAM" id="MobiDB-lite"/>
    </source>
</evidence>
<feature type="region of interest" description="Disordered" evidence="1">
    <location>
        <begin position="216"/>
        <end position="251"/>
    </location>
</feature>
<keyword evidence="4" id="KW-1185">Reference proteome</keyword>
<evidence type="ECO:0000313" key="4">
    <source>
        <dbReference type="Proteomes" id="UP000092445"/>
    </source>
</evidence>